<protein>
    <submittedName>
        <fullName evidence="2">Uncharacterized protein</fullName>
    </submittedName>
</protein>
<dbReference type="EMBL" id="BKCJ010002976">
    <property type="protein sequence ID" value="GEU52168.1"/>
    <property type="molecule type" value="Genomic_DNA"/>
</dbReference>
<name>A0A6L2KRS8_TANCI</name>
<comment type="caution">
    <text evidence="2">The sequence shown here is derived from an EMBL/GenBank/DDBJ whole genome shotgun (WGS) entry which is preliminary data.</text>
</comment>
<proteinExistence type="predicted"/>
<organism evidence="2">
    <name type="scientific">Tanacetum cinerariifolium</name>
    <name type="common">Dalmatian daisy</name>
    <name type="synonym">Chrysanthemum cinerariifolium</name>
    <dbReference type="NCBI Taxonomy" id="118510"/>
    <lineage>
        <taxon>Eukaryota</taxon>
        <taxon>Viridiplantae</taxon>
        <taxon>Streptophyta</taxon>
        <taxon>Embryophyta</taxon>
        <taxon>Tracheophyta</taxon>
        <taxon>Spermatophyta</taxon>
        <taxon>Magnoliopsida</taxon>
        <taxon>eudicotyledons</taxon>
        <taxon>Gunneridae</taxon>
        <taxon>Pentapetalae</taxon>
        <taxon>asterids</taxon>
        <taxon>campanulids</taxon>
        <taxon>Asterales</taxon>
        <taxon>Asteraceae</taxon>
        <taxon>Asteroideae</taxon>
        <taxon>Anthemideae</taxon>
        <taxon>Anthemidinae</taxon>
        <taxon>Tanacetum</taxon>
    </lineage>
</organism>
<sequence>MFEEEKARKHEKVFNGKTAKYGKIWYDEDVHDLRSVETEFPAIVCNDNLTSNETLSCEPTTPKLVPVSEAEPPFIIRLRVQHVTSAGEAHEKKVNVLATELVYLFQYEFSSSMKYSLLSSRNASSRMTRFYQINIPSGSKRESARAKAPIFRLCVKMPSWGPIKQLSKDTSSRSGNDAHANDADIKPIYDEEPMAEVQTTTEINVFATGHQHTKQPEFNNEGEKCVFNANHDHCVTKFLNEVNSRAKVPSNKITNRNKLIEQISVAKKPKRQIPKGHRNHGFKEFSSDEHAMTYEQHGLGLKPHVETSVANDTSGLVPQRKKASGYDNSGPVPQLKNVSPSADTTVPSQQELDNLFGPLYDEFFTAGTSSVNNFSSPTDNSKQQDTTPATNIQSSTEPTNPTNGNAKENNDNQAEDTQFH</sequence>
<evidence type="ECO:0000313" key="2">
    <source>
        <dbReference type="EMBL" id="GEU52168.1"/>
    </source>
</evidence>
<reference evidence="2" key="1">
    <citation type="journal article" date="2019" name="Sci. Rep.">
        <title>Draft genome of Tanacetum cinerariifolium, the natural source of mosquito coil.</title>
        <authorList>
            <person name="Yamashiro T."/>
            <person name="Shiraishi A."/>
            <person name="Satake H."/>
            <person name="Nakayama K."/>
        </authorList>
    </citation>
    <scope>NUCLEOTIDE SEQUENCE</scope>
</reference>
<evidence type="ECO:0000256" key="1">
    <source>
        <dbReference type="SAM" id="MobiDB-lite"/>
    </source>
</evidence>
<gene>
    <name evidence="2" type="ORF">Tci_024146</name>
</gene>
<accession>A0A6L2KRS8</accession>
<feature type="region of interest" description="Disordered" evidence="1">
    <location>
        <begin position="371"/>
        <end position="420"/>
    </location>
</feature>
<feature type="compositionally biased region" description="Polar residues" evidence="1">
    <location>
        <begin position="336"/>
        <end position="348"/>
    </location>
</feature>
<feature type="region of interest" description="Disordered" evidence="1">
    <location>
        <begin position="311"/>
        <end position="348"/>
    </location>
</feature>
<dbReference type="AlphaFoldDB" id="A0A6L2KRS8"/>
<feature type="region of interest" description="Disordered" evidence="1">
    <location>
        <begin position="165"/>
        <end position="185"/>
    </location>
</feature>